<evidence type="ECO:0000256" key="3">
    <source>
        <dbReference type="ARBA" id="ARBA00022691"/>
    </source>
</evidence>
<accession>A0A0L8L3F2</accession>
<evidence type="ECO:0000256" key="2">
    <source>
        <dbReference type="ARBA" id="ARBA00022679"/>
    </source>
</evidence>
<dbReference type="InterPro" id="IPR029063">
    <property type="entry name" value="SAM-dependent_MTases_sf"/>
</dbReference>
<dbReference type="PROSITE" id="PS51682">
    <property type="entry name" value="SAM_OMT_I"/>
    <property type="match status" value="1"/>
</dbReference>
<dbReference type="Gene3D" id="3.40.50.150">
    <property type="entry name" value="Vaccinia Virus protein VP39"/>
    <property type="match status" value="1"/>
</dbReference>
<dbReference type="InterPro" id="IPR002935">
    <property type="entry name" value="SAM_O-MeTrfase"/>
</dbReference>
<keyword evidence="3" id="KW-0949">S-adenosyl-L-methionine</keyword>
<dbReference type="AlphaFoldDB" id="A0A0L8L3F2"/>
<dbReference type="SUPFAM" id="SSF53335">
    <property type="entry name" value="S-adenosyl-L-methionine-dependent methyltransferases"/>
    <property type="match status" value="1"/>
</dbReference>
<dbReference type="eggNOG" id="COG4122">
    <property type="taxonomic scope" value="Bacteria"/>
</dbReference>
<evidence type="ECO:0000313" key="4">
    <source>
        <dbReference type="EMBL" id="KOG32606.1"/>
    </source>
</evidence>
<reference evidence="5" key="1">
    <citation type="submission" date="2015-07" db="EMBL/GenBank/DDBJ databases">
        <authorList>
            <person name="Ju K.-S."/>
            <person name="Doroghazi J.R."/>
            <person name="Metcalf W.W."/>
        </authorList>
    </citation>
    <scope>NUCLEOTIDE SEQUENCE [LARGE SCALE GENOMIC DNA]</scope>
    <source>
        <strain evidence="5">NRRL 2290</strain>
    </source>
</reference>
<dbReference type="PANTHER" id="PTHR10509">
    <property type="entry name" value="O-METHYLTRANSFERASE-RELATED"/>
    <property type="match status" value="1"/>
</dbReference>
<evidence type="ECO:0008006" key="6">
    <source>
        <dbReference type="Google" id="ProtNLM"/>
    </source>
</evidence>
<keyword evidence="5" id="KW-1185">Reference proteome</keyword>
<dbReference type="GO" id="GO:0008171">
    <property type="term" value="F:O-methyltransferase activity"/>
    <property type="evidence" value="ECO:0007669"/>
    <property type="project" value="InterPro"/>
</dbReference>
<proteinExistence type="predicted"/>
<organism evidence="4 5">
    <name type="scientific">Streptomyces resistomycificus</name>
    <dbReference type="NCBI Taxonomy" id="67356"/>
    <lineage>
        <taxon>Bacteria</taxon>
        <taxon>Bacillati</taxon>
        <taxon>Actinomycetota</taxon>
        <taxon>Actinomycetes</taxon>
        <taxon>Kitasatosporales</taxon>
        <taxon>Streptomycetaceae</taxon>
        <taxon>Streptomyces</taxon>
        <taxon>Streptomyces aurantiacus group</taxon>
    </lineage>
</organism>
<dbReference type="STRING" id="67356.AQJ84_39495"/>
<dbReference type="EMBL" id="LGUS01000182">
    <property type="protein sequence ID" value="KOG32606.1"/>
    <property type="molecule type" value="Genomic_DNA"/>
</dbReference>
<evidence type="ECO:0000313" key="5">
    <source>
        <dbReference type="Proteomes" id="UP000037251"/>
    </source>
</evidence>
<keyword evidence="1" id="KW-0489">Methyltransferase</keyword>
<name>A0A0L8L3F2_9ACTN</name>
<evidence type="ECO:0000256" key="1">
    <source>
        <dbReference type="ARBA" id="ARBA00022603"/>
    </source>
</evidence>
<gene>
    <name evidence="4" type="ORF">ADK37_26400</name>
</gene>
<dbReference type="GO" id="GO:0008757">
    <property type="term" value="F:S-adenosylmethionine-dependent methyltransferase activity"/>
    <property type="evidence" value="ECO:0007669"/>
    <property type="project" value="TreeGrafter"/>
</dbReference>
<dbReference type="RefSeq" id="WP_030038885.1">
    <property type="nucleotide sequence ID" value="NZ_KL575589.1"/>
</dbReference>
<dbReference type="Proteomes" id="UP000037251">
    <property type="component" value="Unassembled WGS sequence"/>
</dbReference>
<comment type="caution">
    <text evidence="4">The sequence shown here is derived from an EMBL/GenBank/DDBJ whole genome shotgun (WGS) entry which is preliminary data.</text>
</comment>
<dbReference type="GO" id="GO:0032259">
    <property type="term" value="P:methylation"/>
    <property type="evidence" value="ECO:0007669"/>
    <property type="project" value="UniProtKB-KW"/>
</dbReference>
<dbReference type="PANTHER" id="PTHR10509:SF14">
    <property type="entry name" value="CAFFEOYL-COA O-METHYLTRANSFERASE 3-RELATED"/>
    <property type="match status" value="1"/>
</dbReference>
<dbReference type="Pfam" id="PF01596">
    <property type="entry name" value="Methyltransf_3"/>
    <property type="match status" value="1"/>
</dbReference>
<keyword evidence="2" id="KW-0808">Transferase</keyword>
<dbReference type="OrthoDB" id="9799672at2"/>
<sequence length="217" mass="24250">MRQSTLLMSAELHTYMTAHSVQPDAVQERLARQTRRFAEVAHWQTAPEQSPFLTMLVQTLGVHKAVEVGTFTGMSALAIARGLQPGGTLLCCDVDDTWTPLARQAWQDAGVEDRIELRIAPALETLRLLPNTADVDFSFVDAEKTGYWDYFNELVVRTRPGGLLVFDNVFRKGRVLHPSSEVDDAIIEFNKRLAGDDRVDVVMLPIADGMTIARRKP</sequence>
<dbReference type="PATRIC" id="fig|67356.5.peg.5657"/>
<dbReference type="InterPro" id="IPR050362">
    <property type="entry name" value="Cation-dep_OMT"/>
</dbReference>
<protein>
    <recommendedName>
        <fullName evidence="6">SAM-dependent methyltransferase</fullName>
    </recommendedName>
</protein>